<organism evidence="2 3">
    <name type="scientific">Anisodus tanguticus</name>
    <dbReference type="NCBI Taxonomy" id="243964"/>
    <lineage>
        <taxon>Eukaryota</taxon>
        <taxon>Viridiplantae</taxon>
        <taxon>Streptophyta</taxon>
        <taxon>Embryophyta</taxon>
        <taxon>Tracheophyta</taxon>
        <taxon>Spermatophyta</taxon>
        <taxon>Magnoliopsida</taxon>
        <taxon>eudicotyledons</taxon>
        <taxon>Gunneridae</taxon>
        <taxon>Pentapetalae</taxon>
        <taxon>asterids</taxon>
        <taxon>lamiids</taxon>
        <taxon>Solanales</taxon>
        <taxon>Solanaceae</taxon>
        <taxon>Solanoideae</taxon>
        <taxon>Hyoscyameae</taxon>
        <taxon>Anisodus</taxon>
    </lineage>
</organism>
<sequence>MSEQAIALHAEEESELKASPQHTLNYPPVASRRSRQNLTEEEKEERRLCRVLANKESSRQTIRRRQKKELSAKEYETLMNKNTSLRIQIAKIEKAEAEETDGGSKSKTVEISSTSTAPTPTPTSLFNQSPVTPFFWPSIVEPFNAFLLQCGTQNISDITSMLPSPTSRDFNSINRREFQSRKYPSLA</sequence>
<evidence type="ECO:0008006" key="4">
    <source>
        <dbReference type="Google" id="ProtNLM"/>
    </source>
</evidence>
<name>A0AAE1R0P0_9SOLA</name>
<feature type="compositionally biased region" description="Low complexity" evidence="1">
    <location>
        <begin position="112"/>
        <end position="124"/>
    </location>
</feature>
<dbReference type="EMBL" id="JAVYJV010000021">
    <property type="protein sequence ID" value="KAK4343175.1"/>
    <property type="molecule type" value="Genomic_DNA"/>
</dbReference>
<reference evidence="2" key="1">
    <citation type="submission" date="2023-12" db="EMBL/GenBank/DDBJ databases">
        <title>Genome assembly of Anisodus tanguticus.</title>
        <authorList>
            <person name="Wang Y.-J."/>
        </authorList>
    </citation>
    <scope>NUCLEOTIDE SEQUENCE</scope>
    <source>
        <strain evidence="2">KB-2021</strain>
        <tissue evidence="2">Leaf</tissue>
    </source>
</reference>
<accession>A0AAE1R0P0</accession>
<evidence type="ECO:0000313" key="3">
    <source>
        <dbReference type="Proteomes" id="UP001291623"/>
    </source>
</evidence>
<dbReference type="AlphaFoldDB" id="A0AAE1R0P0"/>
<feature type="compositionally biased region" description="Basic and acidic residues" evidence="1">
    <location>
        <begin position="96"/>
        <end position="108"/>
    </location>
</feature>
<feature type="region of interest" description="Disordered" evidence="1">
    <location>
        <begin position="96"/>
        <end position="124"/>
    </location>
</feature>
<comment type="caution">
    <text evidence="2">The sequence shown here is derived from an EMBL/GenBank/DDBJ whole genome shotgun (WGS) entry which is preliminary data.</text>
</comment>
<feature type="region of interest" description="Disordered" evidence="1">
    <location>
        <begin position="10"/>
        <end position="46"/>
    </location>
</feature>
<evidence type="ECO:0000313" key="2">
    <source>
        <dbReference type="EMBL" id="KAK4343175.1"/>
    </source>
</evidence>
<proteinExistence type="predicted"/>
<gene>
    <name evidence="2" type="ORF">RND71_038991</name>
</gene>
<dbReference type="Proteomes" id="UP001291623">
    <property type="component" value="Unassembled WGS sequence"/>
</dbReference>
<keyword evidence="3" id="KW-1185">Reference proteome</keyword>
<evidence type="ECO:0000256" key="1">
    <source>
        <dbReference type="SAM" id="MobiDB-lite"/>
    </source>
</evidence>
<protein>
    <recommendedName>
        <fullName evidence="4">BZIP domain-containing protein</fullName>
    </recommendedName>
</protein>